<dbReference type="RefSeq" id="WP_089898698.1">
    <property type="nucleotide sequence ID" value="NZ_FOJG01000002.1"/>
</dbReference>
<keyword evidence="3 5" id="KW-1133">Transmembrane helix</keyword>
<dbReference type="AlphaFoldDB" id="A0A1I0S8D7"/>
<feature type="transmembrane region" description="Helical" evidence="5">
    <location>
        <begin position="45"/>
        <end position="64"/>
    </location>
</feature>
<keyword evidence="2 5" id="KW-0812">Transmembrane</keyword>
<name>A0A1I0S8D7_9BACT</name>
<reference evidence="8" key="1">
    <citation type="submission" date="2016-10" db="EMBL/GenBank/DDBJ databases">
        <authorList>
            <person name="Varghese N."/>
            <person name="Submissions S."/>
        </authorList>
    </citation>
    <scope>NUCLEOTIDE SEQUENCE [LARGE SCALE GENOMIC DNA]</scope>
    <source>
        <strain evidence="8">DSM 3695</strain>
    </source>
</reference>
<evidence type="ECO:0000313" key="8">
    <source>
        <dbReference type="Proteomes" id="UP000199310"/>
    </source>
</evidence>
<dbReference type="Proteomes" id="UP000199310">
    <property type="component" value="Unassembled WGS sequence"/>
</dbReference>
<sequence>MEKELIDKQEEKEFLAAKTITSRINQRSELSEEIISRKPDFLERWALLFFLSILLVLFFSTWFIKYPDIIETRAILTAENAPKEIVTKQDGRLVKLLIHNNDDVAQGEIIGWFESTARHEDVLFLSEQLDSSIALLNSGQISKVATLFNKRFDNLGELQSSYQKFITICQQYNDYIVMGFYERRKYFLQTDIYSLDSARQIIYGQKELTEQDVKLAEETFSMNKQLLAEKVLSNEEFRVEKSKYVNKTLALPQLETSLLSNTSLRRDKLKELDQLEQDVAIQKTGFQQSIQSLKSEVDDWKKKYFLQAPVAGKTSFIIPLQENQYLKAGKVLGYINPDDTHIYVEANLPQHNFGKIDTGFQVQLRFEAYPYQENGFVEGTLSYISSIPSDSGFLATIRLNRGLVTNNNKNIPYKNGLRTQAIIITKNLRLMERMYYNLVKSTSVGNK</sequence>
<dbReference type="GO" id="GO:0016020">
    <property type="term" value="C:membrane"/>
    <property type="evidence" value="ECO:0007669"/>
    <property type="project" value="UniProtKB-SubCell"/>
</dbReference>
<evidence type="ECO:0000259" key="6">
    <source>
        <dbReference type="Pfam" id="PF26002"/>
    </source>
</evidence>
<dbReference type="PANTHER" id="PTHR30386:SF26">
    <property type="entry name" value="TRANSPORT PROTEIN COMB"/>
    <property type="match status" value="1"/>
</dbReference>
<proteinExistence type="predicted"/>
<dbReference type="Pfam" id="PF26002">
    <property type="entry name" value="Beta-barrel_AprE"/>
    <property type="match status" value="1"/>
</dbReference>
<protein>
    <submittedName>
        <fullName evidence="7">HlyD family secretion protein</fullName>
    </submittedName>
</protein>
<evidence type="ECO:0000256" key="1">
    <source>
        <dbReference type="ARBA" id="ARBA00004167"/>
    </source>
</evidence>
<evidence type="ECO:0000313" key="7">
    <source>
        <dbReference type="EMBL" id="SEW52320.1"/>
    </source>
</evidence>
<evidence type="ECO:0000256" key="4">
    <source>
        <dbReference type="ARBA" id="ARBA00023136"/>
    </source>
</evidence>
<keyword evidence="8" id="KW-1185">Reference proteome</keyword>
<dbReference type="PANTHER" id="PTHR30386">
    <property type="entry name" value="MEMBRANE FUSION SUBUNIT OF EMRAB-TOLC MULTIDRUG EFFLUX PUMP"/>
    <property type="match status" value="1"/>
</dbReference>
<accession>A0A1I0S8D7</accession>
<evidence type="ECO:0000256" key="3">
    <source>
        <dbReference type="ARBA" id="ARBA00022989"/>
    </source>
</evidence>
<feature type="domain" description="AprE-like beta-barrel" evidence="6">
    <location>
        <begin position="343"/>
        <end position="425"/>
    </location>
</feature>
<dbReference type="InterPro" id="IPR058982">
    <property type="entry name" value="Beta-barrel_AprE"/>
</dbReference>
<gene>
    <name evidence="7" type="ORF">SAMN04488122_4767</name>
</gene>
<dbReference type="InterPro" id="IPR050739">
    <property type="entry name" value="MFP"/>
</dbReference>
<dbReference type="OrthoDB" id="7057889at2"/>
<dbReference type="EMBL" id="FOJG01000002">
    <property type="protein sequence ID" value="SEW52320.1"/>
    <property type="molecule type" value="Genomic_DNA"/>
</dbReference>
<comment type="subcellular location">
    <subcellularLocation>
        <location evidence="1">Membrane</location>
        <topology evidence="1">Single-pass membrane protein</topology>
    </subcellularLocation>
</comment>
<dbReference type="STRING" id="29529.SAMN04488122_4767"/>
<evidence type="ECO:0000256" key="2">
    <source>
        <dbReference type="ARBA" id="ARBA00022692"/>
    </source>
</evidence>
<keyword evidence="4 5" id="KW-0472">Membrane</keyword>
<evidence type="ECO:0000256" key="5">
    <source>
        <dbReference type="SAM" id="Phobius"/>
    </source>
</evidence>
<organism evidence="7 8">
    <name type="scientific">Chitinophaga arvensicola</name>
    <dbReference type="NCBI Taxonomy" id="29529"/>
    <lineage>
        <taxon>Bacteria</taxon>
        <taxon>Pseudomonadati</taxon>
        <taxon>Bacteroidota</taxon>
        <taxon>Chitinophagia</taxon>
        <taxon>Chitinophagales</taxon>
        <taxon>Chitinophagaceae</taxon>
        <taxon>Chitinophaga</taxon>
    </lineage>
</organism>